<sequence length="118" mass="13348">MAGLAGKCTQTDIKTTISQHPAQLLERIWSGGMVFSLQKTPPTAEHHHKIVDELILSETLYPIFNSKPVKNTSPIINYCSESLRTIQHKTIQKITFNSFNSKLLISTPNFLEFHTKIL</sequence>
<dbReference type="Proteomes" id="UP000291343">
    <property type="component" value="Unassembled WGS sequence"/>
</dbReference>
<comment type="caution">
    <text evidence="1">The sequence shown here is derived from an EMBL/GenBank/DDBJ whole genome shotgun (WGS) entry which is preliminary data.</text>
</comment>
<gene>
    <name evidence="1" type="ORF">LSTR_LSTR014822</name>
</gene>
<organism evidence="1 2">
    <name type="scientific">Laodelphax striatellus</name>
    <name type="common">Small brown planthopper</name>
    <name type="synonym">Delphax striatella</name>
    <dbReference type="NCBI Taxonomy" id="195883"/>
    <lineage>
        <taxon>Eukaryota</taxon>
        <taxon>Metazoa</taxon>
        <taxon>Ecdysozoa</taxon>
        <taxon>Arthropoda</taxon>
        <taxon>Hexapoda</taxon>
        <taxon>Insecta</taxon>
        <taxon>Pterygota</taxon>
        <taxon>Neoptera</taxon>
        <taxon>Paraneoptera</taxon>
        <taxon>Hemiptera</taxon>
        <taxon>Auchenorrhyncha</taxon>
        <taxon>Fulgoroidea</taxon>
        <taxon>Delphacidae</taxon>
        <taxon>Criomorphinae</taxon>
        <taxon>Laodelphax</taxon>
    </lineage>
</organism>
<proteinExistence type="predicted"/>
<reference evidence="1 2" key="1">
    <citation type="journal article" date="2017" name="Gigascience">
        <title>Genome sequence of the small brown planthopper, Laodelphax striatellus.</title>
        <authorList>
            <person name="Zhu J."/>
            <person name="Jiang F."/>
            <person name="Wang X."/>
            <person name="Yang P."/>
            <person name="Bao Y."/>
            <person name="Zhao W."/>
            <person name="Wang W."/>
            <person name="Lu H."/>
            <person name="Wang Q."/>
            <person name="Cui N."/>
            <person name="Li J."/>
            <person name="Chen X."/>
            <person name="Luo L."/>
            <person name="Yu J."/>
            <person name="Kang L."/>
            <person name="Cui F."/>
        </authorList>
    </citation>
    <scope>NUCLEOTIDE SEQUENCE [LARGE SCALE GENOMIC DNA]</scope>
    <source>
        <strain evidence="1">Lst14</strain>
    </source>
</reference>
<accession>A0A482X870</accession>
<evidence type="ECO:0000313" key="2">
    <source>
        <dbReference type="Proteomes" id="UP000291343"/>
    </source>
</evidence>
<dbReference type="InParanoid" id="A0A482X870"/>
<protein>
    <submittedName>
        <fullName evidence="1">Uncharacterized protein</fullName>
    </submittedName>
</protein>
<evidence type="ECO:0000313" key="1">
    <source>
        <dbReference type="EMBL" id="RZF41678.1"/>
    </source>
</evidence>
<dbReference type="EMBL" id="QKKF02016503">
    <property type="protein sequence ID" value="RZF41678.1"/>
    <property type="molecule type" value="Genomic_DNA"/>
</dbReference>
<name>A0A482X870_LAOST</name>
<keyword evidence="2" id="KW-1185">Reference proteome</keyword>
<dbReference type="AlphaFoldDB" id="A0A482X870"/>